<dbReference type="CDD" id="cd17478">
    <property type="entry name" value="MFS_FsR"/>
    <property type="match status" value="1"/>
</dbReference>
<feature type="transmembrane region" description="Helical" evidence="4">
    <location>
        <begin position="66"/>
        <end position="92"/>
    </location>
</feature>
<gene>
    <name evidence="6" type="ORF">JKG61_01625</name>
</gene>
<feature type="transmembrane region" description="Helical" evidence="4">
    <location>
        <begin position="315"/>
        <end position="333"/>
    </location>
</feature>
<organism evidence="6 7">
    <name type="scientific">Sphingobacterium faecale</name>
    <dbReference type="NCBI Taxonomy" id="2803775"/>
    <lineage>
        <taxon>Bacteria</taxon>
        <taxon>Pseudomonadati</taxon>
        <taxon>Bacteroidota</taxon>
        <taxon>Sphingobacteriia</taxon>
        <taxon>Sphingobacteriales</taxon>
        <taxon>Sphingobacteriaceae</taxon>
        <taxon>Sphingobacterium</taxon>
    </lineage>
</organism>
<feature type="transmembrane region" description="Helical" evidence="4">
    <location>
        <begin position="345"/>
        <end position="363"/>
    </location>
</feature>
<evidence type="ECO:0000313" key="7">
    <source>
        <dbReference type="Proteomes" id="UP000625283"/>
    </source>
</evidence>
<comment type="caution">
    <text evidence="6">The sequence shown here is derived from an EMBL/GenBank/DDBJ whole genome shotgun (WGS) entry which is preliminary data.</text>
</comment>
<feature type="transmembrane region" description="Helical" evidence="4">
    <location>
        <begin position="141"/>
        <end position="161"/>
    </location>
</feature>
<dbReference type="PANTHER" id="PTHR43129">
    <property type="entry name" value="FOSMIDOMYCIN RESISTANCE PROTEIN"/>
    <property type="match status" value="1"/>
</dbReference>
<feature type="transmembrane region" description="Helical" evidence="4">
    <location>
        <begin position="21"/>
        <end position="46"/>
    </location>
</feature>
<keyword evidence="3 4" id="KW-0472">Membrane</keyword>
<dbReference type="EMBL" id="JAERTY010000001">
    <property type="protein sequence ID" value="MBL1407442.1"/>
    <property type="molecule type" value="Genomic_DNA"/>
</dbReference>
<keyword evidence="7" id="KW-1185">Reference proteome</keyword>
<dbReference type="InterPro" id="IPR011701">
    <property type="entry name" value="MFS"/>
</dbReference>
<dbReference type="PANTHER" id="PTHR43129:SF1">
    <property type="entry name" value="FOSMIDOMYCIN RESISTANCE PROTEIN"/>
    <property type="match status" value="1"/>
</dbReference>
<feature type="transmembrane region" description="Helical" evidence="4">
    <location>
        <begin position="192"/>
        <end position="211"/>
    </location>
</feature>
<dbReference type="Gene3D" id="1.20.1250.20">
    <property type="entry name" value="MFS general substrate transporter like domains"/>
    <property type="match status" value="2"/>
</dbReference>
<dbReference type="PROSITE" id="PS50850">
    <property type="entry name" value="MFS"/>
    <property type="match status" value="1"/>
</dbReference>
<reference evidence="6 7" key="1">
    <citation type="submission" date="2021-01" db="EMBL/GenBank/DDBJ databases">
        <title>C459-1 draft genome sequence.</title>
        <authorList>
            <person name="Zhang X.-F."/>
        </authorList>
    </citation>
    <scope>NUCLEOTIDE SEQUENCE [LARGE SCALE GENOMIC DNA]</scope>
    <source>
        <strain evidence="7">C459-1</strain>
    </source>
</reference>
<dbReference type="InterPro" id="IPR036259">
    <property type="entry name" value="MFS_trans_sf"/>
</dbReference>
<feature type="transmembrane region" description="Helical" evidence="4">
    <location>
        <begin position="282"/>
        <end position="303"/>
    </location>
</feature>
<feature type="transmembrane region" description="Helical" evidence="4">
    <location>
        <begin position="231"/>
        <end position="251"/>
    </location>
</feature>
<feature type="transmembrane region" description="Helical" evidence="4">
    <location>
        <begin position="113"/>
        <end position="135"/>
    </location>
</feature>
<feature type="transmembrane region" description="Helical" evidence="4">
    <location>
        <begin position="258"/>
        <end position="276"/>
    </location>
</feature>
<keyword evidence="2 4" id="KW-1133">Transmembrane helix</keyword>
<name>A0ABS1QYD0_9SPHI</name>
<accession>A0ABS1QYD0</accession>
<evidence type="ECO:0000256" key="4">
    <source>
        <dbReference type="SAM" id="Phobius"/>
    </source>
</evidence>
<evidence type="ECO:0000313" key="6">
    <source>
        <dbReference type="EMBL" id="MBL1407442.1"/>
    </source>
</evidence>
<dbReference type="Pfam" id="PF07690">
    <property type="entry name" value="MFS_1"/>
    <property type="match status" value="1"/>
</dbReference>
<proteinExistence type="predicted"/>
<feature type="domain" description="Major facilitator superfamily (MFS) profile" evidence="5">
    <location>
        <begin position="1"/>
        <end position="369"/>
    </location>
</feature>
<evidence type="ECO:0000259" key="5">
    <source>
        <dbReference type="PROSITE" id="PS50850"/>
    </source>
</evidence>
<protein>
    <submittedName>
        <fullName evidence="6">MFS transporter</fullName>
    </submittedName>
</protein>
<dbReference type="SUPFAM" id="SSF103473">
    <property type="entry name" value="MFS general substrate transporter"/>
    <property type="match status" value="1"/>
</dbReference>
<evidence type="ECO:0000256" key="3">
    <source>
        <dbReference type="ARBA" id="ARBA00023136"/>
    </source>
</evidence>
<evidence type="ECO:0000256" key="1">
    <source>
        <dbReference type="ARBA" id="ARBA00022692"/>
    </source>
</evidence>
<keyword evidence="1 4" id="KW-0812">Transmembrane</keyword>
<dbReference type="Proteomes" id="UP000625283">
    <property type="component" value="Unassembled WGS sequence"/>
</dbReference>
<sequence length="374" mass="40998">MMQAIIPAIYPQLERTYHLSLSQIGVITLCAQLSASVFQPVVGWLTDKYPQPFSQLTAMALSSCGIIVLAYANTYFQIIIAVMCIGIGASIFHPESSRVANLASGGRLNMAQAIFQLGGYAGLACAPLLVVMVILPNGQQSVLWLLLLTFLGKILLLYVGLWRRRILQSGFQKANRHMEDIRPLNRKQVRRSIVVLLLLIFSKYFYSAGISNYFQFYAIGNFGATEEQAQMYLFYFLLSTAIATLIGALVADRWGKIFVIRLSVLGSIPFAVMVPYGDITTAVVLITVVGFLISLSFSPILVYAQQLMPNKIGMVSGLFYGVAMGMSGIGTAILGSLADVKGIDYIQNIISLLPLLGLVVFLFPQRTKDGFYIA</sequence>
<dbReference type="InterPro" id="IPR020846">
    <property type="entry name" value="MFS_dom"/>
</dbReference>
<evidence type="ECO:0000256" key="2">
    <source>
        <dbReference type="ARBA" id="ARBA00022989"/>
    </source>
</evidence>